<organism evidence="5 6">
    <name type="scientific">Streptomyces cuspidosporus</name>
    <dbReference type="NCBI Taxonomy" id="66882"/>
    <lineage>
        <taxon>Bacteria</taxon>
        <taxon>Bacillati</taxon>
        <taxon>Actinomycetota</taxon>
        <taxon>Actinomycetes</taxon>
        <taxon>Kitasatosporales</taxon>
        <taxon>Streptomycetaceae</taxon>
        <taxon>Streptomyces</taxon>
    </lineage>
</organism>
<keyword evidence="2" id="KW-0805">Transcription regulation</keyword>
<dbReference type="PANTHER" id="PTHR30126">
    <property type="entry name" value="HTH-TYPE TRANSCRIPTIONAL REGULATOR"/>
    <property type="match status" value="1"/>
</dbReference>
<evidence type="ECO:0000256" key="2">
    <source>
        <dbReference type="ARBA" id="ARBA00023015"/>
    </source>
</evidence>
<dbReference type="InterPro" id="IPR036388">
    <property type="entry name" value="WH-like_DNA-bd_sf"/>
</dbReference>
<evidence type="ECO:0000313" key="5">
    <source>
        <dbReference type="EMBL" id="GAA2327023.1"/>
    </source>
</evidence>
<comment type="similarity">
    <text evidence="1">Belongs to the LysR transcriptional regulatory family.</text>
</comment>
<keyword evidence="3" id="KW-0804">Transcription</keyword>
<dbReference type="InterPro" id="IPR000847">
    <property type="entry name" value="LysR_HTH_N"/>
</dbReference>
<sequence>MAVATTAPSEWPTRWKRSSVSQQIRRLEREFGLALFDRTTPTVMLTAEGRAFLPHARAILRAERSAAEAMAGLRAEQESTLRLGTSVGLGTRLDALLTVLSERARR</sequence>
<protein>
    <recommendedName>
        <fullName evidence="4">HTH lysR-type domain-containing protein</fullName>
    </recommendedName>
</protein>
<evidence type="ECO:0000256" key="1">
    <source>
        <dbReference type="ARBA" id="ARBA00009437"/>
    </source>
</evidence>
<evidence type="ECO:0000259" key="4">
    <source>
        <dbReference type="PROSITE" id="PS50931"/>
    </source>
</evidence>
<proteinExistence type="inferred from homology"/>
<evidence type="ECO:0000256" key="3">
    <source>
        <dbReference type="ARBA" id="ARBA00023163"/>
    </source>
</evidence>
<gene>
    <name evidence="5" type="ORF">GCM10010246_05980</name>
</gene>
<name>A0ABN3FCW7_9ACTN</name>
<dbReference type="SUPFAM" id="SSF46785">
    <property type="entry name" value="Winged helix' DNA-binding domain"/>
    <property type="match status" value="1"/>
</dbReference>
<dbReference type="InterPro" id="IPR036390">
    <property type="entry name" value="WH_DNA-bd_sf"/>
</dbReference>
<comment type="caution">
    <text evidence="5">The sequence shown here is derived from an EMBL/GenBank/DDBJ whole genome shotgun (WGS) entry which is preliminary data.</text>
</comment>
<accession>A0ABN3FCW7</accession>
<dbReference type="Proteomes" id="UP001500253">
    <property type="component" value="Unassembled WGS sequence"/>
</dbReference>
<dbReference type="PROSITE" id="PS50931">
    <property type="entry name" value="HTH_LYSR"/>
    <property type="match status" value="1"/>
</dbReference>
<dbReference type="Pfam" id="PF00126">
    <property type="entry name" value="HTH_1"/>
    <property type="match status" value="1"/>
</dbReference>
<evidence type="ECO:0000313" key="6">
    <source>
        <dbReference type="Proteomes" id="UP001500253"/>
    </source>
</evidence>
<dbReference type="EMBL" id="BAAASD010000002">
    <property type="protein sequence ID" value="GAA2327023.1"/>
    <property type="molecule type" value="Genomic_DNA"/>
</dbReference>
<reference evidence="5 6" key="1">
    <citation type="journal article" date="2019" name="Int. J. Syst. Evol. Microbiol.">
        <title>The Global Catalogue of Microorganisms (GCM) 10K type strain sequencing project: providing services to taxonomists for standard genome sequencing and annotation.</title>
        <authorList>
            <consortium name="The Broad Institute Genomics Platform"/>
            <consortium name="The Broad Institute Genome Sequencing Center for Infectious Disease"/>
            <person name="Wu L."/>
            <person name="Ma J."/>
        </authorList>
    </citation>
    <scope>NUCLEOTIDE SEQUENCE [LARGE SCALE GENOMIC DNA]</scope>
    <source>
        <strain evidence="5 6">JCM 4316</strain>
    </source>
</reference>
<feature type="domain" description="HTH lysR-type" evidence="4">
    <location>
        <begin position="18"/>
        <end position="46"/>
    </location>
</feature>
<dbReference type="Gene3D" id="1.10.10.10">
    <property type="entry name" value="Winged helix-like DNA-binding domain superfamily/Winged helix DNA-binding domain"/>
    <property type="match status" value="1"/>
</dbReference>
<keyword evidence="6" id="KW-1185">Reference proteome</keyword>
<dbReference type="PANTHER" id="PTHR30126:SF91">
    <property type="entry name" value="LYSR FAMILY TRANSCRIPTIONAL REGULATOR"/>
    <property type="match status" value="1"/>
</dbReference>